<dbReference type="Proteomes" id="UP000653056">
    <property type="component" value="Unassembled WGS sequence"/>
</dbReference>
<protein>
    <recommendedName>
        <fullName evidence="1">ABM domain-containing protein</fullName>
    </recommendedName>
</protein>
<comment type="caution">
    <text evidence="2">The sequence shown here is derived from an EMBL/GenBank/DDBJ whole genome shotgun (WGS) entry which is preliminary data.</text>
</comment>
<dbReference type="SUPFAM" id="SSF54909">
    <property type="entry name" value="Dimeric alpha+beta barrel"/>
    <property type="match status" value="1"/>
</dbReference>
<keyword evidence="3" id="KW-1185">Reference proteome</keyword>
<dbReference type="EMBL" id="BMXS01000014">
    <property type="protein sequence ID" value="GGX98579.1"/>
    <property type="molecule type" value="Genomic_DNA"/>
</dbReference>
<feature type="domain" description="ABM" evidence="1">
    <location>
        <begin position="1"/>
        <end position="61"/>
    </location>
</feature>
<gene>
    <name evidence="2" type="ORF">GCM10007160_27660</name>
</gene>
<organism evidence="2 3">
    <name type="scientific">Litchfieldella qijiaojingensis</name>
    <dbReference type="NCBI Taxonomy" id="980347"/>
    <lineage>
        <taxon>Bacteria</taxon>
        <taxon>Pseudomonadati</taxon>
        <taxon>Pseudomonadota</taxon>
        <taxon>Gammaproteobacteria</taxon>
        <taxon>Oceanospirillales</taxon>
        <taxon>Halomonadaceae</taxon>
        <taxon>Litchfieldella</taxon>
    </lineage>
</organism>
<dbReference type="Pfam" id="PF03992">
    <property type="entry name" value="ABM"/>
    <property type="match status" value="1"/>
</dbReference>
<name>A0ABQ2Z115_9GAMM</name>
<evidence type="ECO:0000313" key="2">
    <source>
        <dbReference type="EMBL" id="GGX98579.1"/>
    </source>
</evidence>
<reference evidence="3" key="1">
    <citation type="journal article" date="2019" name="Int. J. Syst. Evol. Microbiol.">
        <title>The Global Catalogue of Microorganisms (GCM) 10K type strain sequencing project: providing services to taxonomists for standard genome sequencing and annotation.</title>
        <authorList>
            <consortium name="The Broad Institute Genomics Platform"/>
            <consortium name="The Broad Institute Genome Sequencing Center for Infectious Disease"/>
            <person name="Wu L."/>
            <person name="Ma J."/>
        </authorList>
    </citation>
    <scope>NUCLEOTIDE SEQUENCE [LARGE SCALE GENOMIC DNA]</scope>
    <source>
        <strain evidence="3">KCTC 22228</strain>
    </source>
</reference>
<dbReference type="Gene3D" id="3.30.70.100">
    <property type="match status" value="1"/>
</dbReference>
<dbReference type="InterPro" id="IPR011008">
    <property type="entry name" value="Dimeric_a/b-barrel"/>
</dbReference>
<proteinExistence type="predicted"/>
<accession>A0ABQ2Z115</accession>
<sequence>MLAIILEFDVAEGKEEEFRESWKETTEYIHRNFGSLGSRLHRAEDGKFIAYAQWPDRETYEKEHDWSEEGAKCRERMRETLKSEKVTVLHKLDVDTDLLERKIFHLQ</sequence>
<evidence type="ECO:0000259" key="1">
    <source>
        <dbReference type="Pfam" id="PF03992"/>
    </source>
</evidence>
<dbReference type="RefSeq" id="WP_189470172.1">
    <property type="nucleotide sequence ID" value="NZ_BMXS01000014.1"/>
</dbReference>
<evidence type="ECO:0000313" key="3">
    <source>
        <dbReference type="Proteomes" id="UP000653056"/>
    </source>
</evidence>
<dbReference type="InterPro" id="IPR007138">
    <property type="entry name" value="ABM_dom"/>
</dbReference>